<gene>
    <name evidence="7" type="ORF">C2845_PMPSC055944</name>
</gene>
<keyword evidence="2 5" id="KW-0547">Nucleotide-binding</keyword>
<comment type="subunit">
    <text evidence="5">Binds to RNA polymerase II.</text>
</comment>
<comment type="caution">
    <text evidence="7">The sequence shown here is derived from an EMBL/GenBank/DDBJ whole genome shotgun (WGS) entry which is preliminary data.</text>
</comment>
<dbReference type="EMBL" id="PQIB02000947">
    <property type="protein sequence ID" value="RLM46924.1"/>
    <property type="molecule type" value="Genomic_DNA"/>
</dbReference>
<feature type="compositionally biased region" description="Polar residues" evidence="6">
    <location>
        <begin position="81"/>
        <end position="93"/>
    </location>
</feature>
<feature type="region of interest" description="Disordered" evidence="6">
    <location>
        <begin position="77"/>
        <end position="113"/>
    </location>
</feature>
<dbReference type="GO" id="GO:0005525">
    <property type="term" value="F:GTP binding"/>
    <property type="evidence" value="ECO:0007669"/>
    <property type="project" value="UniProtKB-KW"/>
</dbReference>
<dbReference type="OrthoDB" id="243313at2759"/>
<evidence type="ECO:0000256" key="3">
    <source>
        <dbReference type="ARBA" id="ARBA00022801"/>
    </source>
</evidence>
<organism evidence="7 8">
    <name type="scientific">Panicum miliaceum</name>
    <name type="common">Proso millet</name>
    <name type="synonym">Broomcorn millet</name>
    <dbReference type="NCBI Taxonomy" id="4540"/>
    <lineage>
        <taxon>Eukaryota</taxon>
        <taxon>Viridiplantae</taxon>
        <taxon>Streptophyta</taxon>
        <taxon>Embryophyta</taxon>
        <taxon>Tracheophyta</taxon>
        <taxon>Spermatophyta</taxon>
        <taxon>Magnoliopsida</taxon>
        <taxon>Liliopsida</taxon>
        <taxon>Poales</taxon>
        <taxon>Poaceae</taxon>
        <taxon>PACMAD clade</taxon>
        <taxon>Panicoideae</taxon>
        <taxon>Panicodae</taxon>
        <taxon>Paniceae</taxon>
        <taxon>Panicinae</taxon>
        <taxon>Panicum</taxon>
        <taxon>Panicum sect. Panicum</taxon>
    </lineage>
</organism>
<name>A0A3L6PBJ3_PANMI</name>
<dbReference type="AlphaFoldDB" id="A0A3L6PBJ3"/>
<evidence type="ECO:0000256" key="1">
    <source>
        <dbReference type="ARBA" id="ARBA00005290"/>
    </source>
</evidence>
<evidence type="ECO:0000256" key="4">
    <source>
        <dbReference type="ARBA" id="ARBA00023134"/>
    </source>
</evidence>
<proteinExistence type="inferred from homology"/>
<dbReference type="GO" id="GO:0005634">
    <property type="term" value="C:nucleus"/>
    <property type="evidence" value="ECO:0007669"/>
    <property type="project" value="UniProtKB-SubCell"/>
</dbReference>
<dbReference type="InterPro" id="IPR004130">
    <property type="entry name" value="Gpn"/>
</dbReference>
<dbReference type="PANTHER" id="PTHR21231">
    <property type="entry name" value="XPA-BINDING PROTEIN 1-RELATED"/>
    <property type="match status" value="1"/>
</dbReference>
<evidence type="ECO:0000256" key="5">
    <source>
        <dbReference type="RuleBase" id="RU365059"/>
    </source>
</evidence>
<keyword evidence="3 5" id="KW-0378">Hydrolase</keyword>
<dbReference type="Pfam" id="PF03029">
    <property type="entry name" value="ATP_bind_1"/>
    <property type="match status" value="1"/>
</dbReference>
<dbReference type="Proteomes" id="UP000275267">
    <property type="component" value="Unassembled WGS sequence"/>
</dbReference>
<keyword evidence="8" id="KW-1185">Reference proteome</keyword>
<comment type="subcellular location">
    <subcellularLocation>
        <location evidence="5">Cytoplasm</location>
    </subcellularLocation>
    <subcellularLocation>
        <location evidence="5">Nucleus</location>
    </subcellularLocation>
</comment>
<dbReference type="EC" id="3.6.5.-" evidence="5"/>
<evidence type="ECO:0000256" key="2">
    <source>
        <dbReference type="ARBA" id="ARBA00022741"/>
    </source>
</evidence>
<evidence type="ECO:0000313" key="7">
    <source>
        <dbReference type="EMBL" id="RLM46924.1"/>
    </source>
</evidence>
<comment type="similarity">
    <text evidence="1 5">Belongs to the GPN-loop GTPase family.</text>
</comment>
<protein>
    <recommendedName>
        <fullName evidence="5">GPN-loop GTPase</fullName>
        <ecNumber evidence="5">3.6.5.-</ecNumber>
    </recommendedName>
</protein>
<dbReference type="InterPro" id="IPR027417">
    <property type="entry name" value="P-loop_NTPase"/>
</dbReference>
<evidence type="ECO:0000313" key="8">
    <source>
        <dbReference type="Proteomes" id="UP000275267"/>
    </source>
</evidence>
<keyword evidence="5" id="KW-0963">Cytoplasm</keyword>
<reference evidence="8" key="1">
    <citation type="journal article" date="2019" name="Nat. Commun.">
        <title>The genome of broomcorn millet.</title>
        <authorList>
            <person name="Zou C."/>
            <person name="Miki D."/>
            <person name="Li D."/>
            <person name="Tang Q."/>
            <person name="Xiao L."/>
            <person name="Rajput S."/>
            <person name="Deng P."/>
            <person name="Jia W."/>
            <person name="Huang R."/>
            <person name="Zhang M."/>
            <person name="Sun Y."/>
            <person name="Hu J."/>
            <person name="Fu X."/>
            <person name="Schnable P.S."/>
            <person name="Li F."/>
            <person name="Zhang H."/>
            <person name="Feng B."/>
            <person name="Zhu X."/>
            <person name="Liu R."/>
            <person name="Schnable J.C."/>
            <person name="Zhu J.-K."/>
            <person name="Zhang H."/>
        </authorList>
    </citation>
    <scope>NUCLEOTIDE SEQUENCE [LARGE SCALE GENOMIC DNA]</scope>
</reference>
<dbReference type="GO" id="GO:0003924">
    <property type="term" value="F:GTPase activity"/>
    <property type="evidence" value="ECO:0007669"/>
    <property type="project" value="TreeGrafter"/>
</dbReference>
<comment type="function">
    <text evidence="5">Small GTPase required for proper nuclear import of RNA polymerase II (RNAPII). May act at an RNAP assembly step prior to nuclear import.</text>
</comment>
<dbReference type="GO" id="GO:0005737">
    <property type="term" value="C:cytoplasm"/>
    <property type="evidence" value="ECO:0007669"/>
    <property type="project" value="UniProtKB-SubCell"/>
</dbReference>
<evidence type="ECO:0000256" key="6">
    <source>
        <dbReference type="SAM" id="MobiDB-lite"/>
    </source>
</evidence>
<sequence length="142" mass="15174">MAGYMYVVNLDHAVLTLSFEANIDIRNIVRYKDMMKEYGLGPNGAILTSLKALHASNGKLPEDGKKKKMVSFGEAALGLPSTGSYPSKTTGHSASPGKSKEKSSENSTNHVEPGRGISRVLLANLMASNSGVFFSVQVTLQI</sequence>
<keyword evidence="4 5" id="KW-0342">GTP-binding</keyword>
<dbReference type="Gene3D" id="3.40.50.300">
    <property type="entry name" value="P-loop containing nucleotide triphosphate hydrolases"/>
    <property type="match status" value="1"/>
</dbReference>
<dbReference type="PANTHER" id="PTHR21231:SF8">
    <property type="entry name" value="GPN-LOOP GTPASE 1"/>
    <property type="match status" value="1"/>
</dbReference>
<dbReference type="STRING" id="4540.A0A3L6PBJ3"/>
<accession>A0A3L6PBJ3</accession>